<evidence type="ECO:0008006" key="4">
    <source>
        <dbReference type="Google" id="ProtNLM"/>
    </source>
</evidence>
<feature type="chain" id="PRO_5038588212" description="Peptidase propeptide and YPEB domain-containing protein" evidence="1">
    <location>
        <begin position="19"/>
        <end position="494"/>
    </location>
</feature>
<proteinExistence type="predicted"/>
<organism evidence="2 3">
    <name type="scientific">Brevibacillus centrosporus</name>
    <dbReference type="NCBI Taxonomy" id="54910"/>
    <lineage>
        <taxon>Bacteria</taxon>
        <taxon>Bacillati</taxon>
        <taxon>Bacillota</taxon>
        <taxon>Bacilli</taxon>
        <taxon>Bacillales</taxon>
        <taxon>Paenibacillaceae</taxon>
        <taxon>Brevibacillus</taxon>
    </lineage>
</organism>
<keyword evidence="1" id="KW-0732">Signal</keyword>
<protein>
    <recommendedName>
        <fullName evidence="4">Peptidase propeptide and YPEB domain-containing protein</fullName>
    </recommendedName>
</protein>
<dbReference type="Proteomes" id="UP000198915">
    <property type="component" value="Unassembled WGS sequence"/>
</dbReference>
<gene>
    <name evidence="2" type="ORF">SAMN05518846_108107</name>
</gene>
<evidence type="ECO:0000256" key="1">
    <source>
        <dbReference type="SAM" id="SignalP"/>
    </source>
</evidence>
<dbReference type="EMBL" id="FORT01000008">
    <property type="protein sequence ID" value="SFK06511.1"/>
    <property type="molecule type" value="Genomic_DNA"/>
</dbReference>
<accession>A0A1I3WJ63</accession>
<sequence>MKHLHTMLGVALCSSLLATLPVIPLSKAAALSLEENTDALKSASPRVKRTVEQTIEYFGLTAYSISAQKTHVTLQNKEVDSSPSSVPTTIYLSFSDKDDRLTQLTTAWSKSPKDQPPNLDAARSTAADFVELVLGEKFASAERGTLWSSSKMAIFPVYPVVNEIPVQKSVGEIFVDSSGHVSSYQLRDADFKGNTLPSKAGILSWEQAIPQFSSQLQLELTYDDENRRYAYAALPYSAIDAKTGKVLEASADFTDTHITIEKQSTNQSITTPVVAKELAATFFGLKSDQLSASASRESHPNELPISIYSVENDKQTLQVRVNEQTSELLSIQLSTNRADDDSAALVDLSEARGQALAFMKRYIPLAPGDYILRAYPQSSENATNPTKARMELYASTNGVRSSKPLVVITMDLHGNVLTSATARTYAPSSAATPGVLSLEEAKQNWVKALSAELAYVYPSDLDPEKDSPVLAYVPSFSAADRYVNALTGAVDSWK</sequence>
<keyword evidence="3" id="KW-1185">Reference proteome</keyword>
<evidence type="ECO:0000313" key="3">
    <source>
        <dbReference type="Proteomes" id="UP000198915"/>
    </source>
</evidence>
<name>A0A1I3WJ63_9BACL</name>
<dbReference type="AlphaFoldDB" id="A0A1I3WJ63"/>
<dbReference type="RefSeq" id="WP_139228089.1">
    <property type="nucleotide sequence ID" value="NZ_FORT01000008.1"/>
</dbReference>
<evidence type="ECO:0000313" key="2">
    <source>
        <dbReference type="EMBL" id="SFK06511.1"/>
    </source>
</evidence>
<feature type="signal peptide" evidence="1">
    <location>
        <begin position="1"/>
        <end position="18"/>
    </location>
</feature>
<reference evidence="3" key="1">
    <citation type="submission" date="2016-10" db="EMBL/GenBank/DDBJ databases">
        <authorList>
            <person name="Varghese N."/>
            <person name="Submissions S."/>
        </authorList>
    </citation>
    <scope>NUCLEOTIDE SEQUENCE [LARGE SCALE GENOMIC DNA]</scope>
    <source>
        <strain evidence="3">OK042</strain>
    </source>
</reference>